<feature type="domain" description="PD-(D/E)XK endonuclease-like" evidence="1">
    <location>
        <begin position="422"/>
        <end position="561"/>
    </location>
</feature>
<dbReference type="InterPro" id="IPR027417">
    <property type="entry name" value="P-loop_NTPase"/>
</dbReference>
<evidence type="ECO:0000259" key="1">
    <source>
        <dbReference type="Pfam" id="PF12705"/>
    </source>
</evidence>
<gene>
    <name evidence="2" type="ORF">ENF18_01780</name>
</gene>
<dbReference type="InterPro" id="IPR038726">
    <property type="entry name" value="PDDEXK_AddAB-type"/>
</dbReference>
<dbReference type="Proteomes" id="UP000885847">
    <property type="component" value="Unassembled WGS sequence"/>
</dbReference>
<protein>
    <recommendedName>
        <fullName evidence="1">PD-(D/E)XK endonuclease-like domain-containing protein</fullName>
    </recommendedName>
</protein>
<reference evidence="2" key="1">
    <citation type="journal article" date="2020" name="mSystems">
        <title>Genome- and Community-Level Interaction Insights into Carbon Utilization and Element Cycling Functions of Hydrothermarchaeota in Hydrothermal Sediment.</title>
        <authorList>
            <person name="Zhou Z."/>
            <person name="Liu Y."/>
            <person name="Xu W."/>
            <person name="Pan J."/>
            <person name="Luo Z.H."/>
            <person name="Li M."/>
        </authorList>
    </citation>
    <scope>NUCLEOTIDE SEQUENCE [LARGE SCALE GENOMIC DNA]</scope>
    <source>
        <strain evidence="2">HyVt-102</strain>
    </source>
</reference>
<organism evidence="2">
    <name type="scientific">candidate division WOR-3 bacterium</name>
    <dbReference type="NCBI Taxonomy" id="2052148"/>
    <lineage>
        <taxon>Bacteria</taxon>
        <taxon>Bacteria division WOR-3</taxon>
    </lineage>
</organism>
<dbReference type="Pfam" id="PF12705">
    <property type="entry name" value="PDDEXK_1"/>
    <property type="match status" value="1"/>
</dbReference>
<evidence type="ECO:0000313" key="2">
    <source>
        <dbReference type="EMBL" id="HDI82505.1"/>
    </source>
</evidence>
<feature type="non-terminal residue" evidence="2">
    <location>
        <position position="1"/>
    </location>
</feature>
<feature type="non-terminal residue" evidence="2">
    <location>
        <position position="563"/>
    </location>
</feature>
<accession>A0A7C0ZHH2</accession>
<comment type="caution">
    <text evidence="2">The sequence shown here is derived from an EMBL/GenBank/DDBJ whole genome shotgun (WGS) entry which is preliminary data.</text>
</comment>
<proteinExistence type="predicted"/>
<dbReference type="Gene3D" id="3.40.50.300">
    <property type="entry name" value="P-loop containing nucleotide triphosphate hydrolases"/>
    <property type="match status" value="1"/>
</dbReference>
<name>A0A7C0ZHH2_UNCW3</name>
<sequence>VEKWEGKRSSPYYFHFLLHKKWGFEPVVLEGKKELGRDIKIYSASNIHAEVAGAGEVITSDADMDTCVVLPDPEPLIPFLHTVGVNLSGKFNITMGYPFERTPFYSLFETLNRVHITGEGDNLYLPDYISLISHPYVKSIVMDGRTMKETCIKLKNLINRRSSDTGAVFLPCNEIEELLEERDEREIVRKFHEQFIHRLREKRKVSDWAEEFLNIITLIGKSLEAHPHPLTNTYLYALMDRLSQLIETEAGNIEFSSYRGLIGYIKSQLSSITIPFIGEPLSGIQVMGMLETRCLNFRRVIILNVNEGTIPGAYKYDPLLPTPLRRLLRLPDHRDMEAIYSYNFFRLIEGADEVHLFYLGGSMDTGEKNIKSRFIERIEWEMEKRGKPVNEEKLAFMGILKPEYRTVEKNSSMIERLLSTPFTHTMLQDYLLCPIVFYLKHIIGLREETEVSEEVEGKEIGIFLHDLMHRIFKPFTGEKPAIDIDEAMETFYREFNNRFINIPRGKRDMLKRVVENRLRNFLLGEKGESVIYGLEREYEGEIKLGEKSYKFRGRIDRIDYNQD</sequence>
<dbReference type="EMBL" id="DQWE01000077">
    <property type="protein sequence ID" value="HDI82505.1"/>
    <property type="molecule type" value="Genomic_DNA"/>
</dbReference>
<dbReference type="SUPFAM" id="SSF52540">
    <property type="entry name" value="P-loop containing nucleoside triphosphate hydrolases"/>
    <property type="match status" value="1"/>
</dbReference>
<dbReference type="AlphaFoldDB" id="A0A7C0ZHH2"/>